<organism evidence="6 7">
    <name type="scientific">Microvirgula aerodenitrificans</name>
    <dbReference type="NCBI Taxonomy" id="57480"/>
    <lineage>
        <taxon>Bacteria</taxon>
        <taxon>Pseudomonadati</taxon>
        <taxon>Pseudomonadota</taxon>
        <taxon>Betaproteobacteria</taxon>
        <taxon>Neisseriales</taxon>
        <taxon>Aquaspirillaceae</taxon>
        <taxon>Microvirgula</taxon>
    </lineage>
</organism>
<dbReference type="InterPro" id="IPR001647">
    <property type="entry name" value="HTH_TetR"/>
</dbReference>
<keyword evidence="2 4" id="KW-0238">DNA-binding</keyword>
<dbReference type="Pfam" id="PF00440">
    <property type="entry name" value="TetR_N"/>
    <property type="match status" value="1"/>
</dbReference>
<gene>
    <name evidence="6" type="ORF">DAI18_10065</name>
</gene>
<dbReference type="InterPro" id="IPR011075">
    <property type="entry name" value="TetR_C"/>
</dbReference>
<dbReference type="Pfam" id="PF16925">
    <property type="entry name" value="TetR_C_13"/>
    <property type="match status" value="1"/>
</dbReference>
<dbReference type="Proteomes" id="UP000244173">
    <property type="component" value="Chromosome"/>
</dbReference>
<keyword evidence="3" id="KW-0804">Transcription</keyword>
<dbReference type="GO" id="GO:0003677">
    <property type="term" value="F:DNA binding"/>
    <property type="evidence" value="ECO:0007669"/>
    <property type="project" value="UniProtKB-UniRule"/>
</dbReference>
<keyword evidence="7" id="KW-1185">Reference proteome</keyword>
<dbReference type="PRINTS" id="PR00455">
    <property type="entry name" value="HTHTETR"/>
</dbReference>
<evidence type="ECO:0000256" key="3">
    <source>
        <dbReference type="ARBA" id="ARBA00023163"/>
    </source>
</evidence>
<dbReference type="STRING" id="1122240.GCA_000620105_00051"/>
<feature type="domain" description="HTH tetR-type" evidence="5">
    <location>
        <begin position="8"/>
        <end position="68"/>
    </location>
</feature>
<accession>A0A2S0PF85</accession>
<evidence type="ECO:0000256" key="2">
    <source>
        <dbReference type="ARBA" id="ARBA00023125"/>
    </source>
</evidence>
<dbReference type="KEGG" id="maer:DAI18_10065"/>
<sequence length="200" mass="21609">MTEASPSHDTREHILAVAEPMILGRGFTAVGLTELLTAAGVPKGSFYHYFRSKEHFGEALLERYFAGYASRMETLFADGVPGPMRDRLLAYFASWLHGACDIENHGSCLAVKLSGEVCDLSEPMREALAHGMNQVVGKLSAAIAAAVADGSTTAGDDCDALAEALYSMWLGAALRTKVLRDPAPLQRALDETRRRLPQPD</sequence>
<dbReference type="InterPro" id="IPR036271">
    <property type="entry name" value="Tet_transcr_reg_TetR-rel_C_sf"/>
</dbReference>
<evidence type="ECO:0000313" key="6">
    <source>
        <dbReference type="EMBL" id="AVY96050.1"/>
    </source>
</evidence>
<reference evidence="6 7" key="1">
    <citation type="submission" date="2018-04" db="EMBL/GenBank/DDBJ databases">
        <title>Denitrifier Microvirgula.</title>
        <authorList>
            <person name="Anderson E."/>
            <person name="Jang J."/>
            <person name="Ishii S."/>
        </authorList>
    </citation>
    <scope>NUCLEOTIDE SEQUENCE [LARGE SCALE GENOMIC DNA]</scope>
    <source>
        <strain evidence="6 7">BE2.4</strain>
    </source>
</reference>
<dbReference type="AlphaFoldDB" id="A0A2S0PF85"/>
<dbReference type="SUPFAM" id="SSF48498">
    <property type="entry name" value="Tetracyclin repressor-like, C-terminal domain"/>
    <property type="match status" value="1"/>
</dbReference>
<dbReference type="SUPFAM" id="SSF46689">
    <property type="entry name" value="Homeodomain-like"/>
    <property type="match status" value="1"/>
</dbReference>
<dbReference type="InterPro" id="IPR009057">
    <property type="entry name" value="Homeodomain-like_sf"/>
</dbReference>
<evidence type="ECO:0000313" key="7">
    <source>
        <dbReference type="Proteomes" id="UP000244173"/>
    </source>
</evidence>
<dbReference type="Gene3D" id="1.10.357.10">
    <property type="entry name" value="Tetracycline Repressor, domain 2"/>
    <property type="match status" value="1"/>
</dbReference>
<name>A0A2S0PF85_9NEIS</name>
<evidence type="ECO:0000256" key="1">
    <source>
        <dbReference type="ARBA" id="ARBA00023015"/>
    </source>
</evidence>
<keyword evidence="1" id="KW-0805">Transcription regulation</keyword>
<evidence type="ECO:0000259" key="5">
    <source>
        <dbReference type="PROSITE" id="PS50977"/>
    </source>
</evidence>
<proteinExistence type="predicted"/>
<dbReference type="PANTHER" id="PTHR47506:SF6">
    <property type="entry name" value="HTH-TYPE TRANSCRIPTIONAL REPRESSOR NEMR"/>
    <property type="match status" value="1"/>
</dbReference>
<dbReference type="PROSITE" id="PS50977">
    <property type="entry name" value="HTH_TETR_2"/>
    <property type="match status" value="1"/>
</dbReference>
<dbReference type="EMBL" id="CP028519">
    <property type="protein sequence ID" value="AVY96050.1"/>
    <property type="molecule type" value="Genomic_DNA"/>
</dbReference>
<protein>
    <submittedName>
        <fullName evidence="6">TetR family transcriptional regulator</fullName>
    </submittedName>
</protein>
<dbReference type="PANTHER" id="PTHR47506">
    <property type="entry name" value="TRANSCRIPTIONAL REGULATORY PROTEIN"/>
    <property type="match status" value="1"/>
</dbReference>
<dbReference type="OrthoDB" id="9809772at2"/>
<evidence type="ECO:0000256" key="4">
    <source>
        <dbReference type="PROSITE-ProRule" id="PRU00335"/>
    </source>
</evidence>
<feature type="DNA-binding region" description="H-T-H motif" evidence="4">
    <location>
        <begin position="31"/>
        <end position="50"/>
    </location>
</feature>